<dbReference type="AlphaFoldDB" id="A0A1H2T6S5"/>
<reference evidence="2" key="1">
    <citation type="submission" date="2016-10" db="EMBL/GenBank/DDBJ databases">
        <authorList>
            <person name="Varghese N."/>
            <person name="Submissions S."/>
        </authorList>
    </citation>
    <scope>NUCLEOTIDE SEQUENCE [LARGE SCALE GENOMIC DNA]</scope>
    <source>
        <strain evidence="2">DSM 29303</strain>
    </source>
</reference>
<dbReference type="STRING" id="1545044.SAMN05444276_101863"/>
<organism evidence="1 2">
    <name type="scientific">Paracoccus sanguinis</name>
    <dbReference type="NCBI Taxonomy" id="1545044"/>
    <lineage>
        <taxon>Bacteria</taxon>
        <taxon>Pseudomonadati</taxon>
        <taxon>Pseudomonadota</taxon>
        <taxon>Alphaproteobacteria</taxon>
        <taxon>Rhodobacterales</taxon>
        <taxon>Paracoccaceae</taxon>
        <taxon>Paracoccus</taxon>
    </lineage>
</organism>
<proteinExistence type="predicted"/>
<protein>
    <submittedName>
        <fullName evidence="1">Uncharacterized protein</fullName>
    </submittedName>
</protein>
<dbReference type="Proteomes" id="UP000182944">
    <property type="component" value="Unassembled WGS sequence"/>
</dbReference>
<name>A0A1H2T6S5_9RHOB</name>
<gene>
    <name evidence="1" type="ORF">SAMN05444276_101863</name>
</gene>
<keyword evidence="2" id="KW-1185">Reference proteome</keyword>
<accession>A0A1H2T6S5</accession>
<sequence>MLWRAVQAASLGFVGLLVIGLLTSRWLPPRAAANSETGCYWTDALFVFVQCSPRAPLGWLREPVYNLYSPCFSLLPGWRISDRLMAWDGSI</sequence>
<evidence type="ECO:0000313" key="2">
    <source>
        <dbReference type="Proteomes" id="UP000182944"/>
    </source>
</evidence>
<evidence type="ECO:0000313" key="1">
    <source>
        <dbReference type="EMBL" id="SDW39646.1"/>
    </source>
</evidence>
<dbReference type="EMBL" id="FNNA01000001">
    <property type="protein sequence ID" value="SDW39646.1"/>
    <property type="molecule type" value="Genomic_DNA"/>
</dbReference>